<gene>
    <name evidence="2" type="ORF">ANN_01897</name>
</gene>
<feature type="compositionally biased region" description="Basic and acidic residues" evidence="1">
    <location>
        <begin position="38"/>
        <end position="49"/>
    </location>
</feature>
<name>A0ABQ8TWK1_PERAM</name>
<protein>
    <submittedName>
        <fullName evidence="2">Uncharacterized protein</fullName>
    </submittedName>
</protein>
<evidence type="ECO:0000313" key="2">
    <source>
        <dbReference type="EMBL" id="KAJ4450472.1"/>
    </source>
</evidence>
<reference evidence="2 3" key="1">
    <citation type="journal article" date="2022" name="Allergy">
        <title>Genome assembly and annotation of Periplaneta americana reveal a comprehensive cockroach allergen profile.</title>
        <authorList>
            <person name="Wang L."/>
            <person name="Xiong Q."/>
            <person name="Saelim N."/>
            <person name="Wang L."/>
            <person name="Nong W."/>
            <person name="Wan A.T."/>
            <person name="Shi M."/>
            <person name="Liu X."/>
            <person name="Cao Q."/>
            <person name="Hui J.H.L."/>
            <person name="Sookrung N."/>
            <person name="Leung T.F."/>
            <person name="Tungtrongchitr A."/>
            <person name="Tsui S.K.W."/>
        </authorList>
    </citation>
    <scope>NUCLEOTIDE SEQUENCE [LARGE SCALE GENOMIC DNA]</scope>
    <source>
        <strain evidence="2">PWHHKU_190912</strain>
    </source>
</reference>
<dbReference type="Proteomes" id="UP001148838">
    <property type="component" value="Unassembled WGS sequence"/>
</dbReference>
<comment type="caution">
    <text evidence="2">The sequence shown here is derived from an EMBL/GenBank/DDBJ whole genome shotgun (WGS) entry which is preliminary data.</text>
</comment>
<accession>A0ABQ8TWK1</accession>
<keyword evidence="3" id="KW-1185">Reference proteome</keyword>
<dbReference type="EMBL" id="JAJSOF020000003">
    <property type="protein sequence ID" value="KAJ4450472.1"/>
    <property type="molecule type" value="Genomic_DNA"/>
</dbReference>
<organism evidence="2 3">
    <name type="scientific">Periplaneta americana</name>
    <name type="common">American cockroach</name>
    <name type="synonym">Blatta americana</name>
    <dbReference type="NCBI Taxonomy" id="6978"/>
    <lineage>
        <taxon>Eukaryota</taxon>
        <taxon>Metazoa</taxon>
        <taxon>Ecdysozoa</taxon>
        <taxon>Arthropoda</taxon>
        <taxon>Hexapoda</taxon>
        <taxon>Insecta</taxon>
        <taxon>Pterygota</taxon>
        <taxon>Neoptera</taxon>
        <taxon>Polyneoptera</taxon>
        <taxon>Dictyoptera</taxon>
        <taxon>Blattodea</taxon>
        <taxon>Blattoidea</taxon>
        <taxon>Blattidae</taxon>
        <taxon>Blattinae</taxon>
        <taxon>Periplaneta</taxon>
    </lineage>
</organism>
<proteinExistence type="predicted"/>
<feature type="region of interest" description="Disordered" evidence="1">
    <location>
        <begin position="9"/>
        <end position="52"/>
    </location>
</feature>
<evidence type="ECO:0000313" key="3">
    <source>
        <dbReference type="Proteomes" id="UP001148838"/>
    </source>
</evidence>
<evidence type="ECO:0000256" key="1">
    <source>
        <dbReference type="SAM" id="MobiDB-lite"/>
    </source>
</evidence>
<sequence length="197" mass="21442">MGLCSENYLTQTSKNSTTSTAPPAPPVASNEVAPQAPRFDDASRNEIPRTQDYNPQVDGLVVQWTQTAPSAHGHLVHRISQCDFFLWSFVKNNVYIPPLPAMMAELRKCINTAIRNITQDMLHTPTTTPTIITTTTTVIITSITITTTIFISTSTSFTSLILATSNSQPSKRTPKTTANPAAGVLDDFSFLNVLVSD</sequence>